<dbReference type="Gene3D" id="3.40.50.1100">
    <property type="match status" value="2"/>
</dbReference>
<dbReference type="InterPro" id="IPR001216">
    <property type="entry name" value="P-phosphate_BS"/>
</dbReference>
<dbReference type="InterPro" id="IPR050214">
    <property type="entry name" value="Cys_Synth/Cystath_Beta-Synth"/>
</dbReference>
<dbReference type="Pfam" id="PF00291">
    <property type="entry name" value="PALP"/>
    <property type="match status" value="1"/>
</dbReference>
<dbReference type="PROSITE" id="PS00901">
    <property type="entry name" value="CYS_SYNTHASE"/>
    <property type="match status" value="1"/>
</dbReference>
<dbReference type="WBParaSite" id="ACRNAN_scaffold8939.g15444.t1">
    <property type="protein sequence ID" value="ACRNAN_scaffold8939.g15444.t1"/>
    <property type="gene ID" value="ACRNAN_scaffold8939.g15444"/>
</dbReference>
<dbReference type="Proteomes" id="UP000887540">
    <property type="component" value="Unplaced"/>
</dbReference>
<evidence type="ECO:0000313" key="3">
    <source>
        <dbReference type="Proteomes" id="UP000887540"/>
    </source>
</evidence>
<feature type="domain" description="Tryptophan synthase beta chain-like PALP" evidence="2">
    <location>
        <begin position="12"/>
        <end position="109"/>
    </location>
</feature>
<evidence type="ECO:0000259" key="2">
    <source>
        <dbReference type="Pfam" id="PF00291"/>
    </source>
</evidence>
<dbReference type="AlphaFoldDB" id="A0A914EL11"/>
<dbReference type="GO" id="GO:0006535">
    <property type="term" value="P:cysteine biosynthetic process from serine"/>
    <property type="evidence" value="ECO:0007669"/>
    <property type="project" value="InterPro"/>
</dbReference>
<dbReference type="InterPro" id="IPR001926">
    <property type="entry name" value="TrpB-like_PALP"/>
</dbReference>
<comment type="cofactor">
    <cofactor evidence="1">
        <name>pyridoxal 5'-phosphate</name>
        <dbReference type="ChEBI" id="CHEBI:597326"/>
    </cofactor>
</comment>
<evidence type="ECO:0000256" key="1">
    <source>
        <dbReference type="ARBA" id="ARBA00001933"/>
    </source>
</evidence>
<organism evidence="3 4">
    <name type="scientific">Acrobeloides nanus</name>
    <dbReference type="NCBI Taxonomy" id="290746"/>
    <lineage>
        <taxon>Eukaryota</taxon>
        <taxon>Metazoa</taxon>
        <taxon>Ecdysozoa</taxon>
        <taxon>Nematoda</taxon>
        <taxon>Chromadorea</taxon>
        <taxon>Rhabditida</taxon>
        <taxon>Tylenchina</taxon>
        <taxon>Cephalobomorpha</taxon>
        <taxon>Cephaloboidea</taxon>
        <taxon>Cephalobidae</taxon>
        <taxon>Acrobeloides</taxon>
    </lineage>
</organism>
<accession>A0A914EL11</accession>
<dbReference type="SUPFAM" id="SSF53686">
    <property type="entry name" value="Tryptophan synthase beta subunit-like PLP-dependent enzymes"/>
    <property type="match status" value="1"/>
</dbReference>
<proteinExistence type="predicted"/>
<protein>
    <submittedName>
        <fullName evidence="4">Tryptophan synthase beta chain-like PALP domain-containing protein</fullName>
    </submittedName>
</protein>
<reference evidence="4" key="1">
    <citation type="submission" date="2022-11" db="UniProtKB">
        <authorList>
            <consortium name="WormBaseParasite"/>
        </authorList>
    </citation>
    <scope>IDENTIFICATION</scope>
</reference>
<sequence>MTSNKICKDATEMIGNTPLVYLNKVTEGLNAKIALKIEYMNPGCSVKDRPGPYMIEKAEKEGRIIPGETVLVEPTSGNMGIALAFAAAIKGYKIVLVMSTCMSVERVGLLLYGNPTIQPL</sequence>
<dbReference type="PANTHER" id="PTHR10314">
    <property type="entry name" value="CYSTATHIONINE BETA-SYNTHASE"/>
    <property type="match status" value="1"/>
</dbReference>
<name>A0A914EL11_9BILA</name>
<keyword evidence="3" id="KW-1185">Reference proteome</keyword>
<dbReference type="InterPro" id="IPR036052">
    <property type="entry name" value="TrpB-like_PALP_sf"/>
</dbReference>
<evidence type="ECO:0000313" key="4">
    <source>
        <dbReference type="WBParaSite" id="ACRNAN_scaffold8939.g15444.t1"/>
    </source>
</evidence>